<proteinExistence type="predicted"/>
<organism evidence="1 2">
    <name type="scientific">Chitinophaga lutea</name>
    <dbReference type="NCBI Taxonomy" id="2488634"/>
    <lineage>
        <taxon>Bacteria</taxon>
        <taxon>Pseudomonadati</taxon>
        <taxon>Bacteroidota</taxon>
        <taxon>Chitinophagia</taxon>
        <taxon>Chitinophagales</taxon>
        <taxon>Chitinophagaceae</taxon>
        <taxon>Chitinophaga</taxon>
    </lineage>
</organism>
<evidence type="ECO:0000313" key="1">
    <source>
        <dbReference type="EMBL" id="RPE08171.1"/>
    </source>
</evidence>
<evidence type="ECO:0008006" key="3">
    <source>
        <dbReference type="Google" id="ProtNLM"/>
    </source>
</evidence>
<dbReference type="OrthoDB" id="9799598at2"/>
<keyword evidence="2" id="KW-1185">Reference proteome</keyword>
<gene>
    <name evidence="1" type="ORF">EGT74_13970</name>
</gene>
<reference evidence="1 2" key="1">
    <citation type="submission" date="2018-11" db="EMBL/GenBank/DDBJ databases">
        <title>Chitinophaga lutea sp.nov., isolate from arsenic contaminated soil.</title>
        <authorList>
            <person name="Zong Y."/>
        </authorList>
    </citation>
    <scope>NUCLEOTIDE SEQUENCE [LARGE SCALE GENOMIC DNA]</scope>
    <source>
        <strain evidence="1 2">ZY74</strain>
    </source>
</reference>
<name>A0A3N4PT41_9BACT</name>
<dbReference type="InterPro" id="IPR034660">
    <property type="entry name" value="DinB/YfiT-like"/>
</dbReference>
<dbReference type="RefSeq" id="WP_123847171.1">
    <property type="nucleotide sequence ID" value="NZ_RPDH01000002.1"/>
</dbReference>
<dbReference type="AlphaFoldDB" id="A0A3N4PT41"/>
<dbReference type="EMBL" id="RPDH01000002">
    <property type="protein sequence ID" value="RPE08171.1"/>
    <property type="molecule type" value="Genomic_DNA"/>
</dbReference>
<accession>A0A3N4PT41</accession>
<protein>
    <recommendedName>
        <fullName evidence="3">DinB family protein</fullName>
    </recommendedName>
</protein>
<dbReference type="Proteomes" id="UP000278351">
    <property type="component" value="Unassembled WGS sequence"/>
</dbReference>
<comment type="caution">
    <text evidence="1">The sequence shown here is derived from an EMBL/GenBank/DDBJ whole genome shotgun (WGS) entry which is preliminary data.</text>
</comment>
<sequence length="177" mass="20163">MDNKSIAAILASQYQATLGTLRQAIEKVLPEQWNDQEYHNPTWQIAYHVLWSVKFYLGADPESYTPWENAIEGAESLGGSQSWENPDAGVKVEGYHTKEDLLAFITDIENSLPTAVEAIPLDGASGFEWYPYTRLELHINTIRHIQHHSAQIIERLKSKGISGFPWWADKNQPQEWA</sequence>
<dbReference type="SUPFAM" id="SSF109854">
    <property type="entry name" value="DinB/YfiT-like putative metalloenzymes"/>
    <property type="match status" value="1"/>
</dbReference>
<evidence type="ECO:0000313" key="2">
    <source>
        <dbReference type="Proteomes" id="UP000278351"/>
    </source>
</evidence>